<reference evidence="1" key="1">
    <citation type="submission" date="2022-08" db="EMBL/GenBank/DDBJ databases">
        <title>A Global Phylogenomic Analysis of the Shiitake Genus Lentinula.</title>
        <authorList>
            <consortium name="DOE Joint Genome Institute"/>
            <person name="Sierra-Patev S."/>
            <person name="Min B."/>
            <person name="Naranjo-Ortiz M."/>
            <person name="Looney B."/>
            <person name="Konkel Z."/>
            <person name="Slot J.C."/>
            <person name="Sakamoto Y."/>
            <person name="Steenwyk J.L."/>
            <person name="Rokas A."/>
            <person name="Carro J."/>
            <person name="Camarero S."/>
            <person name="Ferreira P."/>
            <person name="Molpeceres G."/>
            <person name="Ruiz-Duenas F.J."/>
            <person name="Serrano A."/>
            <person name="Henrissat B."/>
            <person name="Drula E."/>
            <person name="Hughes K.W."/>
            <person name="Mata J.L."/>
            <person name="Ishikawa N.K."/>
            <person name="Vargas-Isla R."/>
            <person name="Ushijima S."/>
            <person name="Smith C.A."/>
            <person name="Ahrendt S."/>
            <person name="Andreopoulos W."/>
            <person name="He G."/>
            <person name="Labutti K."/>
            <person name="Lipzen A."/>
            <person name="Ng V."/>
            <person name="Riley R."/>
            <person name="Sandor L."/>
            <person name="Barry K."/>
            <person name="Martinez A.T."/>
            <person name="Xiao Y."/>
            <person name="Gibbons J.G."/>
            <person name="Terashima K."/>
            <person name="Grigoriev I.V."/>
            <person name="Hibbett D.S."/>
        </authorList>
    </citation>
    <scope>NUCLEOTIDE SEQUENCE</scope>
    <source>
        <strain evidence="1">JLM2183</strain>
    </source>
</reference>
<keyword evidence="2" id="KW-1185">Reference proteome</keyword>
<comment type="caution">
    <text evidence="1">The sequence shown here is derived from an EMBL/GenBank/DDBJ whole genome shotgun (WGS) entry which is preliminary data.</text>
</comment>
<proteinExistence type="predicted"/>
<accession>A0A9W8ZY22</accession>
<protein>
    <submittedName>
        <fullName evidence="1">Uncharacterized protein</fullName>
    </submittedName>
</protein>
<sequence>MLGREVSSSDSQSSDSRFPGIASLGLLMTLETSSSPLALARNFPFITRFLHIEHLQVPRHRLQTQSFFSWLNVTSLYLRRERKTITMKKHIHKLKRGTTYVAFEAYPCFVDTDDIGTSLCLLANLGVSVSSACHRRFRHRVGYDADPGDESPVPGVPQVDPLQWYAEKETKTRGKKLTTLHTPDIPRFLFFFPSSLPPSGWILRCRSW</sequence>
<dbReference type="AlphaFoldDB" id="A0A9W8ZY22"/>
<evidence type="ECO:0000313" key="1">
    <source>
        <dbReference type="EMBL" id="KAJ4469296.1"/>
    </source>
</evidence>
<gene>
    <name evidence="1" type="ORF">J3R30DRAFT_1590563</name>
</gene>
<organism evidence="1 2">
    <name type="scientific">Lentinula aciculospora</name>
    <dbReference type="NCBI Taxonomy" id="153920"/>
    <lineage>
        <taxon>Eukaryota</taxon>
        <taxon>Fungi</taxon>
        <taxon>Dikarya</taxon>
        <taxon>Basidiomycota</taxon>
        <taxon>Agaricomycotina</taxon>
        <taxon>Agaricomycetes</taxon>
        <taxon>Agaricomycetidae</taxon>
        <taxon>Agaricales</taxon>
        <taxon>Marasmiineae</taxon>
        <taxon>Omphalotaceae</taxon>
        <taxon>Lentinula</taxon>
    </lineage>
</organism>
<dbReference type="EMBL" id="JAOTPV010000033">
    <property type="protein sequence ID" value="KAJ4469296.1"/>
    <property type="molecule type" value="Genomic_DNA"/>
</dbReference>
<name>A0A9W8ZY22_9AGAR</name>
<dbReference type="Proteomes" id="UP001150266">
    <property type="component" value="Unassembled WGS sequence"/>
</dbReference>
<evidence type="ECO:0000313" key="2">
    <source>
        <dbReference type="Proteomes" id="UP001150266"/>
    </source>
</evidence>